<accession>A0ABT4MIC5</accession>
<dbReference type="Pfam" id="PF10604">
    <property type="entry name" value="Polyketide_cyc2"/>
    <property type="match status" value="1"/>
</dbReference>
<gene>
    <name evidence="1" type="ORF">O4220_16840</name>
</gene>
<protein>
    <submittedName>
        <fullName evidence="1">SRPBCC family protein</fullName>
    </submittedName>
</protein>
<organism evidence="1 2">
    <name type="scientific">Rhodococcus ruber</name>
    <dbReference type="NCBI Taxonomy" id="1830"/>
    <lineage>
        <taxon>Bacteria</taxon>
        <taxon>Bacillati</taxon>
        <taxon>Actinomycetota</taxon>
        <taxon>Actinomycetes</taxon>
        <taxon>Mycobacteriales</taxon>
        <taxon>Nocardiaceae</taxon>
        <taxon>Rhodococcus</taxon>
    </lineage>
</organism>
<reference evidence="1" key="1">
    <citation type="submission" date="2022-12" db="EMBL/GenBank/DDBJ databases">
        <authorList>
            <person name="Krivoruchko A.V."/>
            <person name="Elkin A."/>
        </authorList>
    </citation>
    <scope>NUCLEOTIDE SEQUENCE</scope>
    <source>
        <strain evidence="1">IEGM 1391</strain>
    </source>
</reference>
<proteinExistence type="predicted"/>
<dbReference type="CDD" id="cd07812">
    <property type="entry name" value="SRPBCC"/>
    <property type="match status" value="1"/>
</dbReference>
<sequence length="159" mass="17604">MEQRFVVSAHRTLSVSPEEVWALTSDTSRYAEWVTDVRSVTTHHGSARAGGVYTEEVAALGRFTSRVTWTVRQLEANRLRVDLGQGFAPLTNVANVFRFAPLSGGTSTAMTFEFWFDVSPSWAGRLVRPIATAGMSARFDVSMCTLEALILSERTVTIR</sequence>
<dbReference type="RefSeq" id="WP_269606198.1">
    <property type="nucleotide sequence ID" value="NZ_JAPWIJ010000006.1"/>
</dbReference>
<dbReference type="InterPro" id="IPR023393">
    <property type="entry name" value="START-like_dom_sf"/>
</dbReference>
<evidence type="ECO:0000313" key="1">
    <source>
        <dbReference type="EMBL" id="MCZ4520180.1"/>
    </source>
</evidence>
<dbReference type="SUPFAM" id="SSF55961">
    <property type="entry name" value="Bet v1-like"/>
    <property type="match status" value="1"/>
</dbReference>
<name>A0ABT4MIC5_9NOCA</name>
<dbReference type="InterPro" id="IPR019587">
    <property type="entry name" value="Polyketide_cyclase/dehydratase"/>
</dbReference>
<dbReference type="Proteomes" id="UP001081071">
    <property type="component" value="Unassembled WGS sequence"/>
</dbReference>
<comment type="caution">
    <text evidence="1">The sequence shown here is derived from an EMBL/GenBank/DDBJ whole genome shotgun (WGS) entry which is preliminary data.</text>
</comment>
<keyword evidence="2" id="KW-1185">Reference proteome</keyword>
<dbReference type="Gene3D" id="3.30.530.20">
    <property type="match status" value="1"/>
</dbReference>
<dbReference type="EMBL" id="JAPWIJ010000006">
    <property type="protein sequence ID" value="MCZ4520180.1"/>
    <property type="molecule type" value="Genomic_DNA"/>
</dbReference>
<evidence type="ECO:0000313" key="2">
    <source>
        <dbReference type="Proteomes" id="UP001081071"/>
    </source>
</evidence>